<dbReference type="RefSeq" id="WP_185677686.1">
    <property type="nucleotide sequence ID" value="NZ_JACLAX010000001.1"/>
</dbReference>
<proteinExistence type="predicted"/>
<comment type="subcellular location">
    <subcellularLocation>
        <location evidence="1">Membrane</location>
    </subcellularLocation>
</comment>
<dbReference type="Gene3D" id="1.20.120.550">
    <property type="entry name" value="Membrane associated eicosanoid/glutathione metabolism-like domain"/>
    <property type="match status" value="1"/>
</dbReference>
<keyword evidence="3 5" id="KW-1133">Transmembrane helix</keyword>
<organism evidence="6 7">
    <name type="scientific">Novosphingobium piscinae</name>
    <dbReference type="NCBI Taxonomy" id="1507448"/>
    <lineage>
        <taxon>Bacteria</taxon>
        <taxon>Pseudomonadati</taxon>
        <taxon>Pseudomonadota</taxon>
        <taxon>Alphaproteobacteria</taxon>
        <taxon>Sphingomonadales</taxon>
        <taxon>Sphingomonadaceae</taxon>
        <taxon>Novosphingobium</taxon>
    </lineage>
</organism>
<feature type="transmembrane region" description="Helical" evidence="5">
    <location>
        <begin position="119"/>
        <end position="141"/>
    </location>
</feature>
<keyword evidence="4 5" id="KW-0472">Membrane</keyword>
<feature type="transmembrane region" description="Helical" evidence="5">
    <location>
        <begin position="6"/>
        <end position="26"/>
    </location>
</feature>
<dbReference type="EMBL" id="JACLAX010000001">
    <property type="protein sequence ID" value="MBC2667817.1"/>
    <property type="molecule type" value="Genomic_DNA"/>
</dbReference>
<evidence type="ECO:0000313" key="7">
    <source>
        <dbReference type="Proteomes" id="UP000551327"/>
    </source>
</evidence>
<keyword evidence="7" id="KW-1185">Reference proteome</keyword>
<evidence type="ECO:0000256" key="2">
    <source>
        <dbReference type="ARBA" id="ARBA00022692"/>
    </source>
</evidence>
<evidence type="ECO:0000256" key="4">
    <source>
        <dbReference type="ARBA" id="ARBA00023136"/>
    </source>
</evidence>
<evidence type="ECO:0000313" key="6">
    <source>
        <dbReference type="EMBL" id="MBC2667817.1"/>
    </source>
</evidence>
<evidence type="ECO:0000256" key="3">
    <source>
        <dbReference type="ARBA" id="ARBA00022989"/>
    </source>
</evidence>
<keyword evidence="2 5" id="KW-0812">Transmembrane</keyword>
<dbReference type="InterPro" id="IPR001129">
    <property type="entry name" value="Membr-assoc_MAPEG"/>
</dbReference>
<accession>A0A7X1FWV8</accession>
<dbReference type="SUPFAM" id="SSF161084">
    <property type="entry name" value="MAPEG domain-like"/>
    <property type="match status" value="1"/>
</dbReference>
<reference evidence="6 7" key="1">
    <citation type="submission" date="2020-08" db="EMBL/GenBank/DDBJ databases">
        <title>The genome sequence of type strain Novosphingobium piscinae KCTC 42194.</title>
        <authorList>
            <person name="Liu Y."/>
        </authorList>
    </citation>
    <scope>NUCLEOTIDE SEQUENCE [LARGE SCALE GENOMIC DNA]</scope>
    <source>
        <strain evidence="6 7">KCTC 42194</strain>
    </source>
</reference>
<comment type="caution">
    <text evidence="6">The sequence shown here is derived from an EMBL/GenBank/DDBJ whole genome shotgun (WGS) entry which is preliminary data.</text>
</comment>
<name>A0A7X1FWV8_9SPHN</name>
<evidence type="ECO:0000256" key="5">
    <source>
        <dbReference type="SAM" id="Phobius"/>
    </source>
</evidence>
<sequence>MGEAQTPLAIFLPVLLVVALTFVAFVKMAIERAAALRAGQDPAFYRVYLGAPEPEKTRAAVRHWDNLFELPTVFYAGCLTAFVLAAVSGWTLLFAWLFAIGRLIQSLVHMSYNNPNHRGGAFTLSVLGLLALWVDLGLTVAGRL</sequence>
<feature type="transmembrane region" description="Helical" evidence="5">
    <location>
        <begin position="72"/>
        <end position="99"/>
    </location>
</feature>
<gene>
    <name evidence="6" type="ORF">H7F53_01495</name>
</gene>
<dbReference type="InterPro" id="IPR023352">
    <property type="entry name" value="MAPEG-like_dom_sf"/>
</dbReference>
<dbReference type="Proteomes" id="UP000551327">
    <property type="component" value="Unassembled WGS sequence"/>
</dbReference>
<evidence type="ECO:0000256" key="1">
    <source>
        <dbReference type="ARBA" id="ARBA00004370"/>
    </source>
</evidence>
<dbReference type="AlphaFoldDB" id="A0A7X1FWV8"/>
<dbReference type="GO" id="GO:0016020">
    <property type="term" value="C:membrane"/>
    <property type="evidence" value="ECO:0007669"/>
    <property type="project" value="UniProtKB-SubCell"/>
</dbReference>
<protein>
    <submittedName>
        <fullName evidence="6">MAPEG family protein</fullName>
    </submittedName>
</protein>
<dbReference type="Pfam" id="PF01124">
    <property type="entry name" value="MAPEG"/>
    <property type="match status" value="1"/>
</dbReference>